<name>A0A150KSZ4_9BACI</name>
<dbReference type="PATRIC" id="fig|46224.3.peg.3566"/>
<dbReference type="InterPro" id="IPR050832">
    <property type="entry name" value="Bact_Acetyltransf"/>
</dbReference>
<dbReference type="PANTHER" id="PTHR43877">
    <property type="entry name" value="AMINOALKYLPHOSPHONATE N-ACETYLTRANSFERASE-RELATED-RELATED"/>
    <property type="match status" value="1"/>
</dbReference>
<dbReference type="SUPFAM" id="SSF55729">
    <property type="entry name" value="Acyl-CoA N-acyltransferases (Nat)"/>
    <property type="match status" value="1"/>
</dbReference>
<dbReference type="InterPro" id="IPR000182">
    <property type="entry name" value="GNAT_dom"/>
</dbReference>
<dbReference type="STRING" id="46224.B4102_3424"/>
<dbReference type="OrthoDB" id="9776689at2"/>
<accession>A0A150KSZ4</accession>
<gene>
    <name evidence="4" type="ORF">B4102_3424</name>
</gene>
<evidence type="ECO:0000256" key="2">
    <source>
        <dbReference type="ARBA" id="ARBA00023315"/>
    </source>
</evidence>
<dbReference type="GO" id="GO:0016747">
    <property type="term" value="F:acyltransferase activity, transferring groups other than amino-acyl groups"/>
    <property type="evidence" value="ECO:0007669"/>
    <property type="project" value="InterPro"/>
</dbReference>
<evidence type="ECO:0000313" key="5">
    <source>
        <dbReference type="Proteomes" id="UP000075666"/>
    </source>
</evidence>
<evidence type="ECO:0000259" key="3">
    <source>
        <dbReference type="PROSITE" id="PS51186"/>
    </source>
</evidence>
<dbReference type="Proteomes" id="UP000075666">
    <property type="component" value="Unassembled WGS sequence"/>
</dbReference>
<dbReference type="CDD" id="cd04301">
    <property type="entry name" value="NAT_SF"/>
    <property type="match status" value="1"/>
</dbReference>
<reference evidence="4 5" key="1">
    <citation type="submission" date="2016-01" db="EMBL/GenBank/DDBJ databases">
        <title>Genome Sequences of Twelve Sporeforming Bacillus Species Isolated from Foods.</title>
        <authorList>
            <person name="Berendsen E.M."/>
            <person name="Wells-Bennik M.H."/>
            <person name="Krawcyk A.O."/>
            <person name="De Jong A."/>
            <person name="Holsappel S."/>
            <person name="Eijlander R.T."/>
            <person name="Kuipers O.P."/>
        </authorList>
    </citation>
    <scope>NUCLEOTIDE SEQUENCE [LARGE SCALE GENOMIC DNA]</scope>
    <source>
        <strain evidence="4 5">B4102</strain>
    </source>
</reference>
<dbReference type="InterPro" id="IPR016181">
    <property type="entry name" value="Acyl_CoA_acyltransferase"/>
</dbReference>
<dbReference type="EMBL" id="LQYN01000070">
    <property type="protein sequence ID" value="KYD03261.1"/>
    <property type="molecule type" value="Genomic_DNA"/>
</dbReference>
<protein>
    <recommendedName>
        <fullName evidence="3">N-acetyltransferase domain-containing protein</fullName>
    </recommendedName>
</protein>
<dbReference type="Pfam" id="PF00583">
    <property type="entry name" value="Acetyltransf_1"/>
    <property type="match status" value="1"/>
</dbReference>
<dbReference type="AlphaFoldDB" id="A0A150KSZ4"/>
<keyword evidence="5" id="KW-1185">Reference proteome</keyword>
<keyword evidence="1" id="KW-0808">Transferase</keyword>
<feature type="domain" description="N-acetyltransferase" evidence="3">
    <location>
        <begin position="9"/>
        <end position="160"/>
    </location>
</feature>
<sequence>MINPMTETIKIVKYHEDLAKSIAEMWNESRDSWGGDSAIMTEEQVLEKEANSEDLFLYLALDGEKVVGYCGISEYKEDIEALYIRLLNVHPDYHGKKIGKQLVLKAVEKTVELGWPRIDLYTWPGNVKAVPLYKKCGFFWEDRDDTTHLMNFIPLVLQNEITKPLFHSIDWYEDNVREIEVKPDGIKENGFTYFEYVWENEEHFLRVQIEKSGRGIRLIETNDIQIELLMEQHTQIEGRESKLQLEIQSKQNDAIEVTLEGCENERIHVQGKMEETFKHKKIIEFPFQIKRGEEPNEWITHPKAEVKIEMNGRTSLFAVGVFPKKAMKVKPVYIPKKFDTNKQQFCYIEIENYLKNEAEIFINLSPNKLVKWEKNSYSSIISDTGMIKIPFQIKKYGFLQSECTVVVQTAEETFDWQETLAFSMPYFGVKDGGFDQEFYYLQNGFYSVYVRKRDNAISFGNEQKFNQRTFLLPPKFGKPYVAELTKKQASSYEWKYTETSAIMKIHYEIEKPSKQNVALCFELFSEGLLNYWLEIENVSGSIIEKLYIYQPIRHELNQTYLPLNNEIVYFNDAKMTDLNQLNSKDVTSNWLFSDDKKDPHGITWDTQVKIGFEGWLLYLEENTGNILNHEIIKSKKICFSLGVIKTVKEFQLFANHTFEQPIINEVELSTKTRNPIISSGEVELELKRSQNRYFNGVLSLLKNEEPLRKISIEQEKNEALKFIHRLNDGPFVPLHYTLKNESQTIQGSSLFLRKEIRPIYSRKVEENDQFIYEIENGELKFGAASGFFPTLYSVRYKGKEWLDSSFPTPEPKAWWNPWAGGFSSHLSGISLFSYIKESSQTSFVKKLDQYENVWEGLAIETNMEHHEKWKGLKITQYFLTIPGVPIITHYTELTHPNRTINQFVYTDVFLKKETTVQLHNKNGSTKFKAGFEEHIFRLSNPTTFSDSDQTQYLQLVTSKDSLDSECIFSEDFALVSTTDFINNRPGHTKKTDPIFMLFPHQPVDKEMIKNLKSIKF</sequence>
<keyword evidence="2" id="KW-0012">Acyltransferase</keyword>
<evidence type="ECO:0000313" key="4">
    <source>
        <dbReference type="EMBL" id="KYD03261.1"/>
    </source>
</evidence>
<organism evidence="4 5">
    <name type="scientific">Heyndrickxia sporothermodurans</name>
    <dbReference type="NCBI Taxonomy" id="46224"/>
    <lineage>
        <taxon>Bacteria</taxon>
        <taxon>Bacillati</taxon>
        <taxon>Bacillota</taxon>
        <taxon>Bacilli</taxon>
        <taxon>Bacillales</taxon>
        <taxon>Bacillaceae</taxon>
        <taxon>Heyndrickxia</taxon>
    </lineage>
</organism>
<dbReference type="Gene3D" id="3.40.630.30">
    <property type="match status" value="1"/>
</dbReference>
<evidence type="ECO:0000256" key="1">
    <source>
        <dbReference type="ARBA" id="ARBA00022679"/>
    </source>
</evidence>
<dbReference type="PROSITE" id="PS51186">
    <property type="entry name" value="GNAT"/>
    <property type="match status" value="1"/>
</dbReference>
<proteinExistence type="predicted"/>
<dbReference type="RefSeq" id="WP_066232562.1">
    <property type="nucleotide sequence ID" value="NZ_JALKTV010000001.1"/>
</dbReference>
<comment type="caution">
    <text evidence="4">The sequence shown here is derived from an EMBL/GenBank/DDBJ whole genome shotgun (WGS) entry which is preliminary data.</text>
</comment>